<keyword evidence="1" id="KW-0732">Signal</keyword>
<reference evidence="2" key="2">
    <citation type="submission" date="2015-07" db="EMBL/GenBank/DDBJ databases">
        <authorList>
            <person name="Noorani M."/>
        </authorList>
    </citation>
    <scope>NUCLEOTIDE SEQUENCE</scope>
    <source>
        <strain evidence="2">Yugu1</strain>
    </source>
</reference>
<gene>
    <name evidence="2" type="ORF">SETIT_7G036200v2</name>
</gene>
<dbReference type="AlphaFoldDB" id="A0A368RRZ1"/>
<protein>
    <submittedName>
        <fullName evidence="2">Uncharacterized protein</fullName>
    </submittedName>
</protein>
<proteinExistence type="predicted"/>
<dbReference type="EMBL" id="CM003534">
    <property type="protein sequence ID" value="RCV32853.1"/>
    <property type="molecule type" value="Genomic_DNA"/>
</dbReference>
<feature type="signal peptide" evidence="1">
    <location>
        <begin position="1"/>
        <end position="28"/>
    </location>
</feature>
<evidence type="ECO:0000256" key="1">
    <source>
        <dbReference type="SAM" id="SignalP"/>
    </source>
</evidence>
<organism evidence="2">
    <name type="scientific">Setaria italica</name>
    <name type="common">Foxtail millet</name>
    <name type="synonym">Panicum italicum</name>
    <dbReference type="NCBI Taxonomy" id="4555"/>
    <lineage>
        <taxon>Eukaryota</taxon>
        <taxon>Viridiplantae</taxon>
        <taxon>Streptophyta</taxon>
        <taxon>Embryophyta</taxon>
        <taxon>Tracheophyta</taxon>
        <taxon>Spermatophyta</taxon>
        <taxon>Magnoliopsida</taxon>
        <taxon>Liliopsida</taxon>
        <taxon>Poales</taxon>
        <taxon>Poaceae</taxon>
        <taxon>PACMAD clade</taxon>
        <taxon>Panicoideae</taxon>
        <taxon>Panicodae</taxon>
        <taxon>Paniceae</taxon>
        <taxon>Cenchrinae</taxon>
        <taxon>Setaria</taxon>
    </lineage>
</organism>
<dbReference type="OrthoDB" id="695610at2759"/>
<evidence type="ECO:0000313" key="2">
    <source>
        <dbReference type="EMBL" id="RCV32853.1"/>
    </source>
</evidence>
<accession>A0A368RRZ1</accession>
<feature type="chain" id="PRO_5016851004" evidence="1">
    <location>
        <begin position="29"/>
        <end position="217"/>
    </location>
</feature>
<name>A0A368RRZ1_SETIT</name>
<reference evidence="2" key="1">
    <citation type="journal article" date="2012" name="Nat. Biotechnol.">
        <title>Reference genome sequence of the model plant Setaria.</title>
        <authorList>
            <person name="Bennetzen J.L."/>
            <person name="Schmutz J."/>
            <person name="Wang H."/>
            <person name="Percifield R."/>
            <person name="Hawkins J."/>
            <person name="Pontaroli A.C."/>
            <person name="Estep M."/>
            <person name="Feng L."/>
            <person name="Vaughn J.N."/>
            <person name="Grimwood J."/>
            <person name="Jenkins J."/>
            <person name="Barry K."/>
            <person name="Lindquist E."/>
            <person name="Hellsten U."/>
            <person name="Deshpande S."/>
            <person name="Wang X."/>
            <person name="Wu X."/>
            <person name="Mitros T."/>
            <person name="Triplett J."/>
            <person name="Yang X."/>
            <person name="Ye C.Y."/>
            <person name="Mauro-Herrera M."/>
            <person name="Wang L."/>
            <person name="Li P."/>
            <person name="Sharma M."/>
            <person name="Sharma R."/>
            <person name="Ronald P.C."/>
            <person name="Panaud O."/>
            <person name="Kellogg E.A."/>
            <person name="Brutnell T.P."/>
            <person name="Doust A.N."/>
            <person name="Tuskan G.A."/>
            <person name="Rokhsar D."/>
            <person name="Devos K.M."/>
        </authorList>
    </citation>
    <scope>NUCLEOTIDE SEQUENCE [LARGE SCALE GENOMIC DNA]</scope>
    <source>
        <strain evidence="2">Yugu1</strain>
    </source>
</reference>
<sequence>MPNQAVPGIFFIMMIMMMMLPSWNPVKATSCQETVHQCKCSSQCNWQAFQESRVCSCTHSSVCPINIQLVCRTSNEHLTLLQRRRIIDMGFGGLLCLSAERLESRELLKFLFDRLDPKTMVINVNNKAIHVIPFAVKQVLDLPDRGEILSLHTHTQASKALSAFKSLVGLEESQDLHVSHLQKIVKDDHELGTAPIDDDMAIIFLYHYLQQTVFPKH</sequence>